<name>A0A5K7Z191_9BACT</name>
<dbReference type="InterPro" id="IPR050498">
    <property type="entry name" value="Ycf3"/>
</dbReference>
<dbReference type="KEGG" id="dwd:DSCW_12800"/>
<feature type="repeat" description="TPR" evidence="3">
    <location>
        <begin position="246"/>
        <end position="279"/>
    </location>
</feature>
<dbReference type="Gene3D" id="1.25.40.10">
    <property type="entry name" value="Tetratricopeptide repeat domain"/>
    <property type="match status" value="1"/>
</dbReference>
<dbReference type="SMART" id="SM00028">
    <property type="entry name" value="TPR"/>
    <property type="match status" value="3"/>
</dbReference>
<keyword evidence="2 3" id="KW-0802">TPR repeat</keyword>
<gene>
    <name evidence="4" type="ORF">DSCW_12800</name>
</gene>
<evidence type="ECO:0000313" key="5">
    <source>
        <dbReference type="Proteomes" id="UP000427769"/>
    </source>
</evidence>
<protein>
    <submittedName>
        <fullName evidence="4">Uncharacterized protein</fullName>
    </submittedName>
</protein>
<proteinExistence type="predicted"/>
<sequence length="506" mass="59307">MPFLIVIIDDQYERDLIKKTKPNIAFHIMTNEEIFGDMVIENDAVISKYDYPLQEYIFSIENKNSDSVTLKNFSIQFNFQNTIQTLNGRFVLEKSDGAHFYSALIAENDAISVYNEIDNTLNESFSFDIRKLVQDNESIKLNIADLILKKLPTNRIFYGEIVIDMIDKPPLTINNELIDLCLVNYSYEIAGNVFKESIENKIPRPAIELKLAVHHYKNSKKFFKEGNYNGALFELNNAIYLMPNYVSAYILRGRTYSKLRHYDDAESDFKKVIEIRNDSIYAFYYSSINFAVKGDLDKAYNDYLNVKDINPEIAKSLAHELFIIGYDYGDEQMSMGNFLDAILSYDFAFSFKPEFNSSKSKREFCWNQIGNLNSIKEKFGQKCKLGSKYACKYQKFLEKLDDILYSDVGTFAFPLSLDKFMNEHRYIEYIPHIYLKNFEIHCYRNQDMELKFQFRNYNIPLVTLSFSDFDSIRKLSNRSKLYISISWKEHTIELGLNSKVVDRYPQ</sequence>
<dbReference type="AlphaFoldDB" id="A0A5K7Z191"/>
<dbReference type="InterPro" id="IPR019734">
    <property type="entry name" value="TPR_rpt"/>
</dbReference>
<evidence type="ECO:0000256" key="3">
    <source>
        <dbReference type="PROSITE-ProRule" id="PRU00339"/>
    </source>
</evidence>
<evidence type="ECO:0000313" key="4">
    <source>
        <dbReference type="EMBL" id="BBO73863.1"/>
    </source>
</evidence>
<accession>A0A5K7Z191</accession>
<organism evidence="4 5">
    <name type="scientific">Desulfosarcina widdelii</name>
    <dbReference type="NCBI Taxonomy" id="947919"/>
    <lineage>
        <taxon>Bacteria</taxon>
        <taxon>Pseudomonadati</taxon>
        <taxon>Thermodesulfobacteriota</taxon>
        <taxon>Desulfobacteria</taxon>
        <taxon>Desulfobacterales</taxon>
        <taxon>Desulfosarcinaceae</taxon>
        <taxon>Desulfosarcina</taxon>
    </lineage>
</organism>
<dbReference type="SUPFAM" id="SSF48452">
    <property type="entry name" value="TPR-like"/>
    <property type="match status" value="1"/>
</dbReference>
<dbReference type="PANTHER" id="PTHR44858:SF1">
    <property type="entry name" value="UDP-N-ACETYLGLUCOSAMINE--PEPTIDE N-ACETYLGLUCOSAMINYLTRANSFERASE SPINDLY-RELATED"/>
    <property type="match status" value="1"/>
</dbReference>
<dbReference type="Pfam" id="PF13181">
    <property type="entry name" value="TPR_8"/>
    <property type="match status" value="1"/>
</dbReference>
<keyword evidence="1" id="KW-0677">Repeat</keyword>
<dbReference type="Proteomes" id="UP000427769">
    <property type="component" value="Chromosome"/>
</dbReference>
<reference evidence="4 5" key="1">
    <citation type="submission" date="2019-11" db="EMBL/GenBank/DDBJ databases">
        <title>Comparative genomics of hydrocarbon-degrading Desulfosarcina strains.</title>
        <authorList>
            <person name="Watanabe M."/>
            <person name="Kojima H."/>
            <person name="Fukui M."/>
        </authorList>
    </citation>
    <scope>NUCLEOTIDE SEQUENCE [LARGE SCALE GENOMIC DNA]</scope>
    <source>
        <strain evidence="4 5">PP31</strain>
    </source>
</reference>
<dbReference type="PANTHER" id="PTHR44858">
    <property type="entry name" value="TETRATRICOPEPTIDE REPEAT PROTEIN 6"/>
    <property type="match status" value="1"/>
</dbReference>
<evidence type="ECO:0000256" key="2">
    <source>
        <dbReference type="ARBA" id="ARBA00022803"/>
    </source>
</evidence>
<evidence type="ECO:0000256" key="1">
    <source>
        <dbReference type="ARBA" id="ARBA00022737"/>
    </source>
</evidence>
<dbReference type="EMBL" id="AP021875">
    <property type="protein sequence ID" value="BBO73863.1"/>
    <property type="molecule type" value="Genomic_DNA"/>
</dbReference>
<dbReference type="InterPro" id="IPR011990">
    <property type="entry name" value="TPR-like_helical_dom_sf"/>
</dbReference>
<keyword evidence="5" id="KW-1185">Reference proteome</keyword>
<dbReference type="PROSITE" id="PS50005">
    <property type="entry name" value="TPR"/>
    <property type="match status" value="1"/>
</dbReference>